<dbReference type="Proteomes" id="UP000252519">
    <property type="component" value="Unassembled WGS sequence"/>
</dbReference>
<protein>
    <submittedName>
        <fullName evidence="2">Uncharacterized protein</fullName>
    </submittedName>
</protein>
<evidence type="ECO:0000313" key="3">
    <source>
        <dbReference type="Proteomes" id="UP000252519"/>
    </source>
</evidence>
<evidence type="ECO:0000256" key="1">
    <source>
        <dbReference type="SAM" id="SignalP"/>
    </source>
</evidence>
<dbReference type="OrthoDB" id="5842045at2759"/>
<feature type="signal peptide" evidence="1">
    <location>
        <begin position="1"/>
        <end position="22"/>
    </location>
</feature>
<evidence type="ECO:0000313" key="2">
    <source>
        <dbReference type="EMBL" id="RCN51647.1"/>
    </source>
</evidence>
<reference evidence="2 3" key="1">
    <citation type="submission" date="2014-10" db="EMBL/GenBank/DDBJ databases">
        <title>Draft genome of the hookworm Ancylostoma caninum.</title>
        <authorList>
            <person name="Mitreva M."/>
        </authorList>
    </citation>
    <scope>NUCLEOTIDE SEQUENCE [LARGE SCALE GENOMIC DNA]</scope>
    <source>
        <strain evidence="2 3">Baltimore</strain>
    </source>
</reference>
<proteinExistence type="predicted"/>
<dbReference type="EMBL" id="JOJR01000012">
    <property type="protein sequence ID" value="RCN51647.1"/>
    <property type="molecule type" value="Genomic_DNA"/>
</dbReference>
<dbReference type="AlphaFoldDB" id="A0A368H8K3"/>
<comment type="caution">
    <text evidence="2">The sequence shown here is derived from an EMBL/GenBank/DDBJ whole genome shotgun (WGS) entry which is preliminary data.</text>
</comment>
<name>A0A368H8K3_ANCCA</name>
<accession>A0A368H8K3</accession>
<feature type="chain" id="PRO_5016728784" evidence="1">
    <location>
        <begin position="23"/>
        <end position="102"/>
    </location>
</feature>
<keyword evidence="1" id="KW-0732">Signal</keyword>
<organism evidence="2 3">
    <name type="scientific">Ancylostoma caninum</name>
    <name type="common">Dog hookworm</name>
    <dbReference type="NCBI Taxonomy" id="29170"/>
    <lineage>
        <taxon>Eukaryota</taxon>
        <taxon>Metazoa</taxon>
        <taxon>Ecdysozoa</taxon>
        <taxon>Nematoda</taxon>
        <taxon>Chromadorea</taxon>
        <taxon>Rhabditida</taxon>
        <taxon>Rhabditina</taxon>
        <taxon>Rhabditomorpha</taxon>
        <taxon>Strongyloidea</taxon>
        <taxon>Ancylostomatidae</taxon>
        <taxon>Ancylostomatinae</taxon>
        <taxon>Ancylostoma</taxon>
    </lineage>
</organism>
<sequence>MHLRKTPFILSLLFPLLQKISAINDDDYDFADNADDIRRTSYTCDCPRQTYGEEYDHAELKKPAMKNCEFQHCVFQVILNSFSINLCANADFSGHLIGCQIG</sequence>
<gene>
    <name evidence="2" type="ORF">ANCCAN_02315</name>
</gene>
<keyword evidence="3" id="KW-1185">Reference proteome</keyword>